<name>A0A7V9WSD2_STRPO</name>
<protein>
    <submittedName>
        <fullName evidence="1">Streptolysin S family bacteriocin</fullName>
    </submittedName>
</protein>
<organism evidence="1 2">
    <name type="scientific">Streptococcus porcinus</name>
    <dbReference type="NCBI Taxonomy" id="1340"/>
    <lineage>
        <taxon>Bacteria</taxon>
        <taxon>Bacillati</taxon>
        <taxon>Bacillota</taxon>
        <taxon>Bacilli</taxon>
        <taxon>Lactobacillales</taxon>
        <taxon>Streptococcaceae</taxon>
        <taxon>Streptococcus</taxon>
    </lineage>
</organism>
<evidence type="ECO:0000313" key="2">
    <source>
        <dbReference type="Proteomes" id="UP000524462"/>
    </source>
</evidence>
<evidence type="ECO:0000313" key="1">
    <source>
        <dbReference type="EMBL" id="MBA2796202.1"/>
    </source>
</evidence>
<gene>
    <name evidence="1" type="ORF">H1B29_06875</name>
</gene>
<sequence>MLKFTSNILATSVAETTQVAPGGCCCCCCCTCCWATNVGTGTAQGGSGSLTPGK</sequence>
<proteinExistence type="predicted"/>
<dbReference type="NCBIfam" id="TIGR03602">
    <property type="entry name" value="streptolysinS"/>
    <property type="match status" value="1"/>
</dbReference>
<reference evidence="1 2" key="1">
    <citation type="submission" date="2020-07" db="EMBL/GenBank/DDBJ databases">
        <title>Molecular and genomic characterization of Streptococcus porcinus isolated from diseased swine in Brazil.</title>
        <authorList>
            <person name="Moreno L.Z."/>
            <person name="Matajira C.E.C."/>
            <person name="Poor A.P."/>
            <person name="Dutra M.C."/>
            <person name="Moreno A.M."/>
        </authorList>
    </citation>
    <scope>NUCLEOTIDE SEQUENCE [LARGE SCALE GENOMIC DNA]</scope>
    <source>
        <strain evidence="1 2">SP0816-2</strain>
    </source>
</reference>
<dbReference type="AlphaFoldDB" id="A0A7V9WSD2"/>
<dbReference type="InterPro" id="IPR019891">
    <property type="entry name" value="Bacteriocin_streptolysin_S_pre"/>
</dbReference>
<accession>A0A7V9WSD2</accession>
<dbReference type="Proteomes" id="UP000524462">
    <property type="component" value="Unassembled WGS sequence"/>
</dbReference>
<comment type="caution">
    <text evidence="1">The sequence shown here is derived from an EMBL/GenBank/DDBJ whole genome shotgun (WGS) entry which is preliminary data.</text>
</comment>
<dbReference type="EMBL" id="JACEGE010000020">
    <property type="protein sequence ID" value="MBA2796202.1"/>
    <property type="molecule type" value="Genomic_DNA"/>
</dbReference>
<dbReference type="RefSeq" id="WP_138080629.1">
    <property type="nucleotide sequence ID" value="NZ_CP070236.1"/>
</dbReference>